<sequence>MDLAFVVIVAILCGAFGGPLAAAQSGGPFAARIACGATADSVEPETGFVWSKDTGYTGGSAAPLNVTSRIAPQLNTLRYFEISDGPENCYNITVPSGHYLTRFFFSYGEKDNQGREPFFEVSLEGTLVYTFSQGWSATIDNEYADSLLHVTDGAATVCFHNAGHGNPAIASLEILQLYVDAYNMGASSNLNVVMRTIKRVTAGAAQSGYGARMHADVWGGDRYWATDQTLFAPGSLLEVLRTIRNITNYGNPPNIYPEKIYQSATTTSPMNKLSYTIAVQPQSNYSIWLHFAEIEEGFTFPGMRVFDVLANGIPIFPDVDIVAMAGAPFKALILNTTVMAESNRLTITFQPKIGSVAVNAFEIFQIIPRQYATVNENVWALQGVKENLQLPSRLGWNGDPCVPPVHPWNGVTCTFDPAAGGWFVSAVNLGEQGVRGVLSDNWLALQQLQSLNLSNNLLVGAIPTSFGNMTSLATLDLSRNRLNGSIPSSLGQLPNIKQLLLNDNQLTGEVPAKVGALSIRGAIVNLANNPGLCGVGIGPCSKMSVGEKFGLYISLAIGLSCMAAGAFYCWKKKIAITRGAQRLPRDAPYAKARTTFVRDVQMARTTLSNHFSRPAPSYHEVAPLNPH</sequence>
<dbReference type="FunFam" id="3.80.10.10:FF:000400">
    <property type="entry name" value="Nuclear pore complex protein NUP107"/>
    <property type="match status" value="1"/>
</dbReference>
<keyword evidence="2 6" id="KW-0732">Signal</keyword>
<keyword evidence="5" id="KW-1133">Transmembrane helix</keyword>
<evidence type="ECO:0000313" key="9">
    <source>
        <dbReference type="Proteomes" id="UP000822688"/>
    </source>
</evidence>
<evidence type="ECO:0000256" key="1">
    <source>
        <dbReference type="ARBA" id="ARBA00004167"/>
    </source>
</evidence>
<keyword evidence="3" id="KW-0677">Repeat</keyword>
<dbReference type="Proteomes" id="UP000822688">
    <property type="component" value="Chromosome 4"/>
</dbReference>
<dbReference type="Gene3D" id="2.60.120.430">
    <property type="entry name" value="Galactose-binding lectin"/>
    <property type="match status" value="2"/>
</dbReference>
<accession>A0A8T0IBF4</accession>
<dbReference type="InterPro" id="IPR001611">
    <property type="entry name" value="Leu-rich_rpt"/>
</dbReference>
<dbReference type="Pfam" id="PF13855">
    <property type="entry name" value="LRR_8"/>
    <property type="match status" value="1"/>
</dbReference>
<dbReference type="PANTHER" id="PTHR45631:SF181">
    <property type="entry name" value="RECEPTOR-LIKE PROTEIN 4"/>
    <property type="match status" value="1"/>
</dbReference>
<dbReference type="InterPro" id="IPR032675">
    <property type="entry name" value="LRR_dom_sf"/>
</dbReference>
<organism evidence="8 9">
    <name type="scientific">Ceratodon purpureus</name>
    <name type="common">Fire moss</name>
    <name type="synonym">Dicranum purpureum</name>
    <dbReference type="NCBI Taxonomy" id="3225"/>
    <lineage>
        <taxon>Eukaryota</taxon>
        <taxon>Viridiplantae</taxon>
        <taxon>Streptophyta</taxon>
        <taxon>Embryophyta</taxon>
        <taxon>Bryophyta</taxon>
        <taxon>Bryophytina</taxon>
        <taxon>Bryopsida</taxon>
        <taxon>Dicranidae</taxon>
        <taxon>Pseudoditrichales</taxon>
        <taxon>Ditrichaceae</taxon>
        <taxon>Ceratodon</taxon>
    </lineage>
</organism>
<keyword evidence="9" id="KW-1185">Reference proteome</keyword>
<evidence type="ECO:0000256" key="6">
    <source>
        <dbReference type="SAM" id="SignalP"/>
    </source>
</evidence>
<dbReference type="InterPro" id="IPR024788">
    <property type="entry name" value="Malectin-like_Carb-bd_dom"/>
</dbReference>
<evidence type="ECO:0000256" key="4">
    <source>
        <dbReference type="ARBA" id="ARBA00023136"/>
    </source>
</evidence>
<evidence type="ECO:0000313" key="8">
    <source>
        <dbReference type="EMBL" id="KAG0579813.1"/>
    </source>
</evidence>
<dbReference type="AlphaFoldDB" id="A0A8T0IBF4"/>
<feature type="signal peptide" evidence="6">
    <location>
        <begin position="1"/>
        <end position="17"/>
    </location>
</feature>
<dbReference type="SUPFAM" id="SSF52058">
    <property type="entry name" value="L domain-like"/>
    <property type="match status" value="1"/>
</dbReference>
<evidence type="ECO:0000256" key="3">
    <source>
        <dbReference type="ARBA" id="ARBA00022737"/>
    </source>
</evidence>
<comment type="subcellular location">
    <subcellularLocation>
        <location evidence="1">Membrane</location>
        <topology evidence="1">Single-pass membrane protein</topology>
    </subcellularLocation>
</comment>
<protein>
    <recommendedName>
        <fullName evidence="7">Malectin-like domain-containing protein</fullName>
    </recommendedName>
</protein>
<dbReference type="Gene3D" id="3.80.10.10">
    <property type="entry name" value="Ribonuclease Inhibitor"/>
    <property type="match status" value="1"/>
</dbReference>
<proteinExistence type="predicted"/>
<evidence type="ECO:0000256" key="2">
    <source>
        <dbReference type="ARBA" id="ARBA00022729"/>
    </source>
</evidence>
<dbReference type="Pfam" id="PF12819">
    <property type="entry name" value="Malectin_like"/>
    <property type="match status" value="1"/>
</dbReference>
<name>A0A8T0IBF4_CERPU</name>
<keyword evidence="4 5" id="KW-0472">Membrane</keyword>
<keyword evidence="5" id="KW-0812">Transmembrane</keyword>
<feature type="domain" description="Malectin-like" evidence="7">
    <location>
        <begin position="33"/>
        <end position="366"/>
    </location>
</feature>
<dbReference type="GO" id="GO:0016020">
    <property type="term" value="C:membrane"/>
    <property type="evidence" value="ECO:0007669"/>
    <property type="project" value="UniProtKB-SubCell"/>
</dbReference>
<comment type="caution">
    <text evidence="8">The sequence shown here is derived from an EMBL/GenBank/DDBJ whole genome shotgun (WGS) entry which is preliminary data.</text>
</comment>
<gene>
    <name evidence="8" type="ORF">KC19_4G125200</name>
</gene>
<evidence type="ECO:0000259" key="7">
    <source>
        <dbReference type="Pfam" id="PF12819"/>
    </source>
</evidence>
<evidence type="ECO:0000256" key="5">
    <source>
        <dbReference type="SAM" id="Phobius"/>
    </source>
</evidence>
<feature type="transmembrane region" description="Helical" evidence="5">
    <location>
        <begin position="549"/>
        <end position="570"/>
    </location>
</feature>
<feature type="chain" id="PRO_5035905877" description="Malectin-like domain-containing protein" evidence="6">
    <location>
        <begin position="18"/>
        <end position="627"/>
    </location>
</feature>
<reference evidence="8" key="1">
    <citation type="submission" date="2020-06" db="EMBL/GenBank/DDBJ databases">
        <title>WGS assembly of Ceratodon purpureus strain R40.</title>
        <authorList>
            <person name="Carey S.B."/>
            <person name="Jenkins J."/>
            <person name="Shu S."/>
            <person name="Lovell J.T."/>
            <person name="Sreedasyam A."/>
            <person name="Maumus F."/>
            <person name="Tiley G.P."/>
            <person name="Fernandez-Pozo N."/>
            <person name="Barry K."/>
            <person name="Chen C."/>
            <person name="Wang M."/>
            <person name="Lipzen A."/>
            <person name="Daum C."/>
            <person name="Saski C.A."/>
            <person name="Payton A.C."/>
            <person name="Mcbreen J.C."/>
            <person name="Conrad R.E."/>
            <person name="Kollar L.M."/>
            <person name="Olsson S."/>
            <person name="Huttunen S."/>
            <person name="Landis J.B."/>
            <person name="Wickett N.J."/>
            <person name="Johnson M.G."/>
            <person name="Rensing S.A."/>
            <person name="Grimwood J."/>
            <person name="Schmutz J."/>
            <person name="Mcdaniel S.F."/>
        </authorList>
    </citation>
    <scope>NUCLEOTIDE SEQUENCE</scope>
    <source>
        <strain evidence="8">R40</strain>
    </source>
</reference>
<dbReference type="OrthoDB" id="1060944at2759"/>
<dbReference type="PANTHER" id="PTHR45631">
    <property type="entry name" value="OS07G0107800 PROTEIN-RELATED"/>
    <property type="match status" value="1"/>
</dbReference>
<dbReference type="EMBL" id="CM026424">
    <property type="protein sequence ID" value="KAG0579813.1"/>
    <property type="molecule type" value="Genomic_DNA"/>
</dbReference>